<organism evidence="1 2">
    <name type="scientific">Lacticaseibacillus paracasei subsp. paracasei Lpp41</name>
    <dbReference type="NCBI Taxonomy" id="1256208"/>
    <lineage>
        <taxon>Bacteria</taxon>
        <taxon>Bacillati</taxon>
        <taxon>Bacillota</taxon>
        <taxon>Bacilli</taxon>
        <taxon>Lactobacillales</taxon>
        <taxon>Lactobacillaceae</taxon>
        <taxon>Lacticaseibacillus</taxon>
    </lineage>
</organism>
<dbReference type="AlphaFoldDB" id="A0A829H302"/>
<dbReference type="Pfam" id="PF13289">
    <property type="entry name" value="SIR2_2"/>
    <property type="match status" value="1"/>
</dbReference>
<sequence length="404" mass="46816">TFIEQSYEKVTEQQPEVFVGQQGLFDEGSGWAEIYKIHGSVKDPNSIIINREDYSSFDDKSILVTAKILSSMINYPIIFFGYSLTDLNIRKLLRNFSTQLPHEDIRKTANRIFVVQYEENAKEATEEIVKDSFLDLDYTLITAKEYAPIYERITQINEGLTPIELQKYSNAIKKLIISQGNKGALASVLLSPSDLDVVMDQIQADAPIVVAIGNNKNIYVTPTPTSYLTDYITKKFDIMPENALRFIAREQSKGRYPFLHHYHNYDFSNPKNSLEEFEVDRLKERKASSDFDLDSLIKTVKHPPENFETNDISEILKKQWNLSKKLNSILYNCKNFDKKAFNDYVVHTALTDFVKIYKERNKKTGMEKSVYRKLFVAWDIMNFGQKKARSSYPLKDRDQLLCTF</sequence>
<protein>
    <recommendedName>
        <fullName evidence="3">SIR2-like domain-containing protein</fullName>
    </recommendedName>
</protein>
<comment type="caution">
    <text evidence="1">The sequence shown here is derived from an EMBL/GenBank/DDBJ whole genome shotgun (WGS) entry which is preliminary data.</text>
</comment>
<reference evidence="1 2" key="1">
    <citation type="journal article" date="2013" name="PLoS ONE">
        <title>Lactobacillus paracasei comparative genomics: towards species pan-genome definition and exploitation of diversity.</title>
        <authorList>
            <person name="Smokvina T."/>
            <person name="Wels M."/>
            <person name="Polka J."/>
            <person name="Chervaux C."/>
            <person name="Brisse S."/>
            <person name="Boekhorst J."/>
            <person name="van Hylckama Vlieg J.E."/>
            <person name="Siezen R.J."/>
        </authorList>
    </citation>
    <scope>NUCLEOTIDE SEQUENCE [LARGE SCALE GENOMIC DNA]</scope>
    <source>
        <strain evidence="1 2">Lpp41</strain>
    </source>
</reference>
<accession>A0A829H302</accession>
<dbReference type="InterPro" id="IPR011202">
    <property type="entry name" value="UCP014677"/>
</dbReference>
<evidence type="ECO:0008006" key="3">
    <source>
        <dbReference type="Google" id="ProtNLM"/>
    </source>
</evidence>
<evidence type="ECO:0000313" key="1">
    <source>
        <dbReference type="EMBL" id="EPC69890.1"/>
    </source>
</evidence>
<evidence type="ECO:0000313" key="2">
    <source>
        <dbReference type="Proteomes" id="UP000014244"/>
    </source>
</evidence>
<name>A0A829H302_LACPA</name>
<dbReference type="PIRSF" id="PIRSF014677">
    <property type="entry name" value="UCP014677"/>
    <property type="match status" value="1"/>
</dbReference>
<proteinExistence type="predicted"/>
<feature type="non-terminal residue" evidence="1">
    <location>
        <position position="1"/>
    </location>
</feature>
<dbReference type="EMBL" id="ANKE01000792">
    <property type="protein sequence ID" value="EPC69890.1"/>
    <property type="molecule type" value="Genomic_DNA"/>
</dbReference>
<dbReference type="Proteomes" id="UP000014244">
    <property type="component" value="Unassembled WGS sequence"/>
</dbReference>
<gene>
    <name evidence="1" type="ORF">Lpp41_16400</name>
</gene>